<feature type="compositionally biased region" description="Basic and acidic residues" evidence="2">
    <location>
        <begin position="61"/>
        <end position="73"/>
    </location>
</feature>
<feature type="compositionally biased region" description="Basic and acidic residues" evidence="2">
    <location>
        <begin position="23"/>
        <end position="36"/>
    </location>
</feature>
<organism evidence="3 4">
    <name type="scientific">Ceutorhynchus assimilis</name>
    <name type="common">cabbage seed weevil</name>
    <dbReference type="NCBI Taxonomy" id="467358"/>
    <lineage>
        <taxon>Eukaryota</taxon>
        <taxon>Metazoa</taxon>
        <taxon>Ecdysozoa</taxon>
        <taxon>Arthropoda</taxon>
        <taxon>Hexapoda</taxon>
        <taxon>Insecta</taxon>
        <taxon>Pterygota</taxon>
        <taxon>Neoptera</taxon>
        <taxon>Endopterygota</taxon>
        <taxon>Coleoptera</taxon>
        <taxon>Polyphaga</taxon>
        <taxon>Cucujiformia</taxon>
        <taxon>Curculionidae</taxon>
        <taxon>Ceutorhynchinae</taxon>
        <taxon>Ceutorhynchus</taxon>
    </lineage>
</organism>
<evidence type="ECO:0000256" key="2">
    <source>
        <dbReference type="SAM" id="MobiDB-lite"/>
    </source>
</evidence>
<feature type="coiled-coil region" evidence="1">
    <location>
        <begin position="608"/>
        <end position="647"/>
    </location>
</feature>
<evidence type="ECO:0000313" key="4">
    <source>
        <dbReference type="Proteomes" id="UP001152799"/>
    </source>
</evidence>
<accession>A0A9N9MNZ5</accession>
<feature type="compositionally biased region" description="Low complexity" evidence="2">
    <location>
        <begin position="40"/>
        <end position="59"/>
    </location>
</feature>
<evidence type="ECO:0000256" key="1">
    <source>
        <dbReference type="SAM" id="Coils"/>
    </source>
</evidence>
<reference evidence="3" key="1">
    <citation type="submission" date="2022-01" db="EMBL/GenBank/DDBJ databases">
        <authorList>
            <person name="King R."/>
        </authorList>
    </citation>
    <scope>NUCLEOTIDE SEQUENCE</scope>
</reference>
<proteinExistence type="predicted"/>
<dbReference type="Proteomes" id="UP001152799">
    <property type="component" value="Chromosome 3"/>
</dbReference>
<keyword evidence="4" id="KW-1185">Reference proteome</keyword>
<protein>
    <submittedName>
        <fullName evidence="3">Uncharacterized protein</fullName>
    </submittedName>
</protein>
<dbReference type="AlphaFoldDB" id="A0A9N9MNZ5"/>
<feature type="region of interest" description="Disordered" evidence="2">
    <location>
        <begin position="1"/>
        <end position="95"/>
    </location>
</feature>
<evidence type="ECO:0000313" key="3">
    <source>
        <dbReference type="EMBL" id="CAG9766969.1"/>
    </source>
</evidence>
<dbReference type="OrthoDB" id="8197438at2759"/>
<sequence>MSSQENMQRPKGDLETPLSPKMESIDFGKHDPEYHLANETLSSPRSLQSTRSLRSRTSSEAGDRPASTRDRSPTKKNRSRIIRPQPHNSSIPLPMKITAGPIKPLPAAKIPSKIVCKTPVPRLNVSANKHTLEVQFINKNKRLVQLKKELLEKQKPVIEIYQSLTTIKKKLQQMGKNVKLDEVKLVPYQDLNETPEEQQEQMSMEIIGSMKLSIEEIPKTLMDICKNLLSRRALIVELLESVTKSEVDVGLVSEKITSLKCEGLQLQQSLDMVIKGQEVKICELVENWQKLLKEKQSSTNDLRIEELENKLKEEQKSKEESEIVIRDLHNKIDERKTFQDKTLGELNGVVISLKEQIKKLDQDLESERKATIEFKGRNSANAQTLKNLRTRVNELERQSSEKDTTNAELQKKIKLLQDQMKHKEILWNKEKEEMAKSLKHQENLLQKVTADKNRFETRLQSEEQNNEETKGQMQEQISLITEKLLNSQAQLEKVTLEKNQIVEKNKEFEQYISRTSASCKETMNKVSCSIEWGNASRHASTPEAENYMLNVVKDVRIMELEDKLNQIEQERKLSLINAKSKMDFIRPSIIEHELETQKDLVKGYQLILEDGEKKLKHKLKNLRTIEIEKLNAQIHQLKVRQEKYEQENGACSFQELKRMLDDGRQKLTNVVQRFVTNDDKVEDLRALIEKQKIQMSEMANLIKYRENVTSVLKNTRDKLMAEKQSLGRYSREVRTILIEVSTQSTKKDEKLKYFEQKIASRETQIAQLEINLNITQEKLQIVTDKRYKLQETITKQEKDLQKSSKEIEQLKTMLNKSGKSSWGFLDTIYDLAQKDKPNKKIIKCCSSNTLMPSTHKNSILDSEPATNTQKVSFCKMYPQSHCCTNSSTNSQVAKSSALLGHSLQTIDVVTTRLNFLNALTEESLHVCDNIVNWDGDNFKSQFEQVFKMAAHRYEYTQNQAKKSYQDLTDLLKFAITHSSSTQTK</sequence>
<name>A0A9N9MNZ5_9CUCU</name>
<feature type="coiled-coil region" evidence="1">
    <location>
        <begin position="302"/>
        <end position="479"/>
    </location>
</feature>
<feature type="coiled-coil region" evidence="1">
    <location>
        <begin position="758"/>
        <end position="813"/>
    </location>
</feature>
<feature type="coiled-coil region" evidence="1">
    <location>
        <begin position="550"/>
        <end position="577"/>
    </location>
</feature>
<dbReference type="EMBL" id="OU892279">
    <property type="protein sequence ID" value="CAG9766969.1"/>
    <property type="molecule type" value="Genomic_DNA"/>
</dbReference>
<gene>
    <name evidence="3" type="ORF">CEUTPL_LOCUS7536</name>
</gene>
<keyword evidence="1" id="KW-0175">Coiled coil</keyword>